<accession>A0A5J6FF83</accession>
<evidence type="ECO:0000313" key="2">
    <source>
        <dbReference type="Proteomes" id="UP000326178"/>
    </source>
</evidence>
<dbReference type="RefSeq" id="WP_150490406.1">
    <property type="nucleotide sequence ID" value="NZ_BMUV01000004.1"/>
</dbReference>
<sequence>MKRADAVRATWLCTRQGFVAIRALARNGVLAAETVAVDVVPGFPAVAPYIADVAETCLAIRIARSDGADPLTALLDGWAAAGPVGRYWLAETVRDYAGRSAYQGLMTAVGKDPSSFPDRGADTSGRSRRVAWCNNILLAGFLDIRELAAPGGPLGEDDAALRRIEDIADTCHRLPCPDGLPAVLRPWLIRQELRGGWSSNSESGRRWCRERSEAGGLRPPAAIRRLIAPDRASG</sequence>
<keyword evidence="2" id="KW-1185">Reference proteome</keyword>
<dbReference type="KEGG" id="snk:CP967_26720"/>
<gene>
    <name evidence="1" type="ORF">CP967_26720</name>
</gene>
<reference evidence="1 2" key="1">
    <citation type="submission" date="2017-09" db="EMBL/GenBank/DDBJ databases">
        <authorList>
            <person name="Lee N."/>
            <person name="Cho B.-K."/>
        </authorList>
    </citation>
    <scope>NUCLEOTIDE SEQUENCE [LARGE SCALE GENOMIC DNA]</scope>
    <source>
        <strain evidence="1 2">ATCC 12769</strain>
    </source>
</reference>
<protein>
    <submittedName>
        <fullName evidence="1">Uncharacterized protein</fullName>
    </submittedName>
</protein>
<name>A0A5J6FF83_9ACTN</name>
<dbReference type="EMBL" id="CP023702">
    <property type="protein sequence ID" value="QEU75098.1"/>
    <property type="molecule type" value="Genomic_DNA"/>
</dbReference>
<organism evidence="1 2">
    <name type="scientific">Streptomyces nitrosporeus</name>
    <dbReference type="NCBI Taxonomy" id="28894"/>
    <lineage>
        <taxon>Bacteria</taxon>
        <taxon>Bacillati</taxon>
        <taxon>Actinomycetota</taxon>
        <taxon>Actinomycetes</taxon>
        <taxon>Kitasatosporales</taxon>
        <taxon>Streptomycetaceae</taxon>
        <taxon>Streptomyces</taxon>
    </lineage>
</organism>
<dbReference type="Proteomes" id="UP000326178">
    <property type="component" value="Chromosome"/>
</dbReference>
<proteinExistence type="predicted"/>
<evidence type="ECO:0000313" key="1">
    <source>
        <dbReference type="EMBL" id="QEU75098.1"/>
    </source>
</evidence>
<dbReference type="AlphaFoldDB" id="A0A5J6FF83"/>